<keyword evidence="6" id="KW-0238">DNA-binding</keyword>
<feature type="domain" description="Origin recognition complex subunit 3 insertion" evidence="12">
    <location>
        <begin position="308"/>
        <end position="542"/>
    </location>
</feature>
<evidence type="ECO:0000259" key="12">
    <source>
        <dbReference type="Pfam" id="PF19675"/>
    </source>
</evidence>
<keyword evidence="7" id="KW-0539">Nucleus</keyword>
<comment type="similarity">
    <text evidence="2">Belongs to the ORC3 family.</text>
</comment>
<evidence type="ECO:0000256" key="7">
    <source>
        <dbReference type="ARBA" id="ARBA00023242"/>
    </source>
</evidence>
<evidence type="ECO:0000313" key="14">
    <source>
        <dbReference type="Proteomes" id="UP000677054"/>
    </source>
</evidence>
<feature type="domain" description="Origin recognition complex subunit 3 winged helix C-terminal" evidence="11">
    <location>
        <begin position="554"/>
        <end position="619"/>
    </location>
</feature>
<protein>
    <recommendedName>
        <fullName evidence="3">Origin recognition complex subunit 3</fullName>
    </recommendedName>
</protein>
<dbReference type="AlphaFoldDB" id="A0A7R8X900"/>
<dbReference type="GO" id="GO:0003688">
    <property type="term" value="F:DNA replication origin binding"/>
    <property type="evidence" value="ECO:0007669"/>
    <property type="project" value="TreeGrafter"/>
</dbReference>
<dbReference type="InterPro" id="IPR020795">
    <property type="entry name" value="ORC3"/>
</dbReference>
<dbReference type="CDD" id="cd20704">
    <property type="entry name" value="Orc3"/>
    <property type="match status" value="2"/>
</dbReference>
<evidence type="ECO:0000256" key="1">
    <source>
        <dbReference type="ARBA" id="ARBA00004123"/>
    </source>
</evidence>
<reference evidence="13" key="1">
    <citation type="submission" date="2020-11" db="EMBL/GenBank/DDBJ databases">
        <authorList>
            <person name="Tran Van P."/>
        </authorList>
    </citation>
    <scope>NUCLEOTIDE SEQUENCE</scope>
</reference>
<dbReference type="Pfam" id="PF18137">
    <property type="entry name" value="WHD_ORC"/>
    <property type="match status" value="1"/>
</dbReference>
<dbReference type="OrthoDB" id="10265211at2759"/>
<dbReference type="EMBL" id="LR899708">
    <property type="protein sequence ID" value="CAD7241888.1"/>
    <property type="molecule type" value="Genomic_DNA"/>
</dbReference>
<dbReference type="EMBL" id="CAJPEV010000191">
    <property type="protein sequence ID" value="CAG0882073.1"/>
    <property type="molecule type" value="Genomic_DNA"/>
</dbReference>
<dbReference type="Pfam" id="PF19675">
    <property type="entry name" value="ORC3_ins"/>
    <property type="match status" value="1"/>
</dbReference>
<comment type="subunit">
    <text evidence="8">Component of ORC, a complex composed of at least 6 subunits: ORC1, ORC2, ORC3, ORC4, ORC5 and ORC6. ORC is regulated in a cell-cycle dependent manner. It is sequentially assembled at the exit from anaphase of mitosis and disassembled as cells enter S phase.</text>
</comment>
<evidence type="ECO:0000256" key="3">
    <source>
        <dbReference type="ARBA" id="ARBA00019085"/>
    </source>
</evidence>
<evidence type="ECO:0000256" key="6">
    <source>
        <dbReference type="ARBA" id="ARBA00023125"/>
    </source>
</evidence>
<comment type="subcellular location">
    <subcellularLocation>
        <location evidence="1">Nucleus</location>
    </subcellularLocation>
</comment>
<evidence type="ECO:0000256" key="4">
    <source>
        <dbReference type="ARBA" id="ARBA00022553"/>
    </source>
</evidence>
<organism evidence="13">
    <name type="scientific">Darwinula stevensoni</name>
    <dbReference type="NCBI Taxonomy" id="69355"/>
    <lineage>
        <taxon>Eukaryota</taxon>
        <taxon>Metazoa</taxon>
        <taxon>Ecdysozoa</taxon>
        <taxon>Arthropoda</taxon>
        <taxon>Crustacea</taxon>
        <taxon>Oligostraca</taxon>
        <taxon>Ostracoda</taxon>
        <taxon>Podocopa</taxon>
        <taxon>Podocopida</taxon>
        <taxon>Darwinulocopina</taxon>
        <taxon>Darwinuloidea</taxon>
        <taxon>Darwinulidae</taxon>
        <taxon>Darwinula</taxon>
    </lineage>
</organism>
<name>A0A7R8X900_9CRUS</name>
<gene>
    <name evidence="13" type="ORF">DSTB1V02_LOCUS1865</name>
</gene>
<dbReference type="GO" id="GO:0006270">
    <property type="term" value="P:DNA replication initiation"/>
    <property type="evidence" value="ECO:0007669"/>
    <property type="project" value="TreeGrafter"/>
</dbReference>
<dbReference type="Proteomes" id="UP000677054">
    <property type="component" value="Unassembled WGS sequence"/>
</dbReference>
<evidence type="ECO:0000256" key="2">
    <source>
        <dbReference type="ARBA" id="ARBA00010977"/>
    </source>
</evidence>
<proteinExistence type="inferred from homology"/>
<sequence length="769" mass="87792">MEESDERTESLAQGVFAFRQQADKNKGRKSISKRTSGGDRWFGCIPCATADFHLQQRLKNYKKIVEKIDCLTKRLEEEVHESLIKDVIPYDEVMQNVRDIKKGDKEKEEELGFLEEDEDDLRRKPAVNPSRMSHCTMTFLMSWYQRQFLESRPAPKRRKKHSSTPPVVVILEDLEGFQGGMLRDFISICSDYAGTFPFLLVVGVATTSSSLHALLPVDVAALLSIETFHTLSPPQYLNRFFEKVVFSPSLCFHLGGKPLRFLVDTFLYHDFAISRFINGFKYCVLEHMYNEPHAVLCCEESDVDGIVDALKDKDLGVFRHLPSFQAYLKTKPTEKRQSFLGSHTDFRMFLKRLMSSVGLHHLALSKASQCIYVLTRDLNKSPLGTQLREVYCLAIASNLLQTEEFKEAEKQLRTLPLDELSEKLKMCQQILNFPAVEEFPALKNLLVKLDEWLKHLADLKISGENFQVTSPLIPGPVIKLKKMSRFELQEKLKDMAKAQWKTENPYEEIRACILDEMLSLLGDVLTSVHSIPLNEVVYFHDLSRVKPGLAGYPRAALHHALADPHSYLHCTCCPVSDKSSILSPMPDICIAYKLHLECGKMINLCDWMASFSSVLDSTDLSPAAIRFGWEIRWHSVSKPFKRHLWTKLHPRALSMSGLRAFDLAPSALTTIPMKVVQISVTPENIASMKRLIDKDRWITTRELEKLVGMSHGSVIKILHEHLGMRKVCARWVPHQLKPDHMKSHVDFCGFMLQKFNSGASEAVGKHPHR</sequence>
<keyword evidence="5" id="KW-0235">DNA replication</keyword>
<dbReference type="PANTHER" id="PTHR12748:SF0">
    <property type="entry name" value="ORIGIN RECOGNITION COMPLEX SUBUNIT 3"/>
    <property type="match status" value="1"/>
</dbReference>
<dbReference type="InterPro" id="IPR040855">
    <property type="entry name" value="ORC_WH_C"/>
</dbReference>
<evidence type="ECO:0000256" key="9">
    <source>
        <dbReference type="ARBA" id="ARBA00045241"/>
    </source>
</evidence>
<dbReference type="GO" id="GO:0005656">
    <property type="term" value="C:nuclear pre-replicative complex"/>
    <property type="evidence" value="ECO:0007669"/>
    <property type="project" value="TreeGrafter"/>
</dbReference>
<keyword evidence="14" id="KW-1185">Reference proteome</keyword>
<dbReference type="InterPro" id="IPR045667">
    <property type="entry name" value="ORC3_N"/>
</dbReference>
<dbReference type="GO" id="GO:0005664">
    <property type="term" value="C:nuclear origin of replication recognition complex"/>
    <property type="evidence" value="ECO:0007669"/>
    <property type="project" value="InterPro"/>
</dbReference>
<evidence type="ECO:0000259" key="11">
    <source>
        <dbReference type="Pfam" id="PF18137"/>
    </source>
</evidence>
<evidence type="ECO:0000256" key="8">
    <source>
        <dbReference type="ARBA" id="ARBA00026084"/>
    </source>
</evidence>
<keyword evidence="4" id="KW-0597">Phosphoprotein</keyword>
<dbReference type="Pfam" id="PF07034">
    <property type="entry name" value="ORC3_N"/>
    <property type="match status" value="1"/>
</dbReference>
<comment type="function">
    <text evidence="9">Component of the origin recognition complex (ORC) that binds origins of replication. DNA-binding is ATP-dependent. The specific DNA sequences that define origins of replication have not been identified yet. ORC is required to assemble the pre-replication complex necessary to initiate DNA replication. Binds histone H3 and H4 trimethylation marks H3K9me3, H3K27me3 and H4K20me3.</text>
</comment>
<dbReference type="GO" id="GO:0031261">
    <property type="term" value="C:DNA replication preinitiation complex"/>
    <property type="evidence" value="ECO:0007669"/>
    <property type="project" value="TreeGrafter"/>
</dbReference>
<dbReference type="InterPro" id="IPR045663">
    <property type="entry name" value="ORC3_ins"/>
</dbReference>
<evidence type="ECO:0000259" key="10">
    <source>
        <dbReference type="Pfam" id="PF07034"/>
    </source>
</evidence>
<evidence type="ECO:0000256" key="5">
    <source>
        <dbReference type="ARBA" id="ARBA00022705"/>
    </source>
</evidence>
<accession>A0A7R8X900</accession>
<feature type="domain" description="Origin recognition complex subunit 3 N-terminal" evidence="10">
    <location>
        <begin position="103"/>
        <end position="296"/>
    </location>
</feature>
<evidence type="ECO:0000313" key="13">
    <source>
        <dbReference type="EMBL" id="CAD7241888.1"/>
    </source>
</evidence>
<dbReference type="PANTHER" id="PTHR12748">
    <property type="entry name" value="ORIGIN RECOGNITION COMPLEX SUBUNIT 3"/>
    <property type="match status" value="1"/>
</dbReference>